<feature type="compositionally biased region" description="Low complexity" evidence="1">
    <location>
        <begin position="52"/>
        <end position="66"/>
    </location>
</feature>
<dbReference type="Proteomes" id="UP001460270">
    <property type="component" value="Unassembled WGS sequence"/>
</dbReference>
<evidence type="ECO:0000256" key="1">
    <source>
        <dbReference type="SAM" id="MobiDB-lite"/>
    </source>
</evidence>
<gene>
    <name evidence="2" type="ORF">WMY93_033422</name>
</gene>
<evidence type="ECO:0000313" key="2">
    <source>
        <dbReference type="EMBL" id="KAK7879921.1"/>
    </source>
</evidence>
<reference evidence="3" key="1">
    <citation type="submission" date="2024-04" db="EMBL/GenBank/DDBJ databases">
        <title>Salinicola lusitanus LLJ914,a marine bacterium isolated from the Okinawa Trough.</title>
        <authorList>
            <person name="Li J."/>
        </authorList>
    </citation>
    <scope>NUCLEOTIDE SEQUENCE [LARGE SCALE GENOMIC DNA]</scope>
</reference>
<sequence>MVQRRGADPGVSPGHIVMKGRDLRIVANEFNEGTYTVESIATATPSPPPPGTSGSRTGTEPGLKQD</sequence>
<proteinExistence type="predicted"/>
<comment type="caution">
    <text evidence="2">The sequence shown here is derived from an EMBL/GenBank/DDBJ whole genome shotgun (WGS) entry which is preliminary data.</text>
</comment>
<keyword evidence="3" id="KW-1185">Reference proteome</keyword>
<protein>
    <submittedName>
        <fullName evidence="2">Uncharacterized protein</fullName>
    </submittedName>
</protein>
<feature type="region of interest" description="Disordered" evidence="1">
    <location>
        <begin position="37"/>
        <end position="66"/>
    </location>
</feature>
<accession>A0AAW0MS20</accession>
<dbReference type="AlphaFoldDB" id="A0AAW0MS20"/>
<name>A0AAW0MS20_9GOBI</name>
<organism evidence="2 3">
    <name type="scientific">Mugilogobius chulae</name>
    <name type="common">yellowstripe goby</name>
    <dbReference type="NCBI Taxonomy" id="88201"/>
    <lineage>
        <taxon>Eukaryota</taxon>
        <taxon>Metazoa</taxon>
        <taxon>Chordata</taxon>
        <taxon>Craniata</taxon>
        <taxon>Vertebrata</taxon>
        <taxon>Euteleostomi</taxon>
        <taxon>Actinopterygii</taxon>
        <taxon>Neopterygii</taxon>
        <taxon>Teleostei</taxon>
        <taxon>Neoteleostei</taxon>
        <taxon>Acanthomorphata</taxon>
        <taxon>Gobiaria</taxon>
        <taxon>Gobiiformes</taxon>
        <taxon>Gobioidei</taxon>
        <taxon>Gobiidae</taxon>
        <taxon>Gobionellinae</taxon>
        <taxon>Mugilogobius</taxon>
    </lineage>
</organism>
<dbReference type="EMBL" id="JBBPFD010000173">
    <property type="protein sequence ID" value="KAK7879921.1"/>
    <property type="molecule type" value="Genomic_DNA"/>
</dbReference>
<evidence type="ECO:0000313" key="3">
    <source>
        <dbReference type="Proteomes" id="UP001460270"/>
    </source>
</evidence>